<gene>
    <name evidence="2" type="ORF">SNEC2469_LOCUS358</name>
</gene>
<reference evidence="2" key="1">
    <citation type="submission" date="2021-02" db="EMBL/GenBank/DDBJ databases">
        <authorList>
            <person name="Dougan E. K."/>
            <person name="Rhodes N."/>
            <person name="Thang M."/>
            <person name="Chan C."/>
        </authorList>
    </citation>
    <scope>NUCLEOTIDE SEQUENCE</scope>
</reference>
<dbReference type="AlphaFoldDB" id="A0A812ITE3"/>
<evidence type="ECO:0000313" key="2">
    <source>
        <dbReference type="EMBL" id="CAE7159726.1"/>
    </source>
</evidence>
<dbReference type="Proteomes" id="UP000601435">
    <property type="component" value="Unassembled WGS sequence"/>
</dbReference>
<keyword evidence="3" id="KW-1185">Reference proteome</keyword>
<accession>A0A812ITE3</accession>
<evidence type="ECO:0000256" key="1">
    <source>
        <dbReference type="SAM" id="MobiDB-lite"/>
    </source>
</evidence>
<comment type="caution">
    <text evidence="2">The sequence shown here is derived from an EMBL/GenBank/DDBJ whole genome shotgun (WGS) entry which is preliminary data.</text>
</comment>
<feature type="compositionally biased region" description="Basic residues" evidence="1">
    <location>
        <begin position="121"/>
        <end position="130"/>
    </location>
</feature>
<proteinExistence type="predicted"/>
<dbReference type="EMBL" id="CAJNJA010001528">
    <property type="protein sequence ID" value="CAE7159726.1"/>
    <property type="molecule type" value="Genomic_DNA"/>
</dbReference>
<organism evidence="2 3">
    <name type="scientific">Symbiodinium necroappetens</name>
    <dbReference type="NCBI Taxonomy" id="1628268"/>
    <lineage>
        <taxon>Eukaryota</taxon>
        <taxon>Sar</taxon>
        <taxon>Alveolata</taxon>
        <taxon>Dinophyceae</taxon>
        <taxon>Suessiales</taxon>
        <taxon>Symbiodiniaceae</taxon>
        <taxon>Symbiodinium</taxon>
    </lineage>
</organism>
<protein>
    <submittedName>
        <fullName evidence="2">Uncharacterized protein</fullName>
    </submittedName>
</protein>
<sequence>MSDEHPGSSAVSGSDLPQPTPLTPEEALTLSSVPDLRARVDRLLEDVALVAQGQQMISQSLTELRDQLQSLMVRMTDSEDAHLLLKTVVRDHAGSLQRLNDRLFSTIQDVTRLSEREPGRARSRSPRTPP</sequence>
<evidence type="ECO:0000313" key="3">
    <source>
        <dbReference type="Proteomes" id="UP000601435"/>
    </source>
</evidence>
<name>A0A812ITE3_9DINO</name>
<feature type="region of interest" description="Disordered" evidence="1">
    <location>
        <begin position="111"/>
        <end position="130"/>
    </location>
</feature>
<feature type="region of interest" description="Disordered" evidence="1">
    <location>
        <begin position="1"/>
        <end position="30"/>
    </location>
</feature>